<feature type="domain" description="Thioesterase" evidence="2">
    <location>
        <begin position="17"/>
        <end position="247"/>
    </location>
</feature>
<proteinExistence type="predicted"/>
<reference evidence="3" key="2">
    <citation type="submission" date="2021-08" db="EMBL/GenBank/DDBJ databases">
        <authorList>
            <person name="Gostincar C."/>
            <person name="Sun X."/>
            <person name="Song Z."/>
            <person name="Gunde-Cimerman N."/>
        </authorList>
    </citation>
    <scope>NUCLEOTIDE SEQUENCE</scope>
    <source>
        <strain evidence="3">EXF-9298</strain>
    </source>
</reference>
<dbReference type="Proteomes" id="UP000729357">
    <property type="component" value="Unassembled WGS sequence"/>
</dbReference>
<accession>A0A9P8JGV8</accession>
<dbReference type="InterPro" id="IPR029058">
    <property type="entry name" value="AB_hydrolase_fold"/>
</dbReference>
<organism evidence="3 4">
    <name type="scientific">Aureobasidium melanogenum</name>
    <name type="common">Aureobasidium pullulans var. melanogenum</name>
    <dbReference type="NCBI Taxonomy" id="46634"/>
    <lineage>
        <taxon>Eukaryota</taxon>
        <taxon>Fungi</taxon>
        <taxon>Dikarya</taxon>
        <taxon>Ascomycota</taxon>
        <taxon>Pezizomycotina</taxon>
        <taxon>Dothideomycetes</taxon>
        <taxon>Dothideomycetidae</taxon>
        <taxon>Dothideales</taxon>
        <taxon>Saccotheciaceae</taxon>
        <taxon>Aureobasidium</taxon>
    </lineage>
</organism>
<reference evidence="3" key="1">
    <citation type="journal article" date="2021" name="J Fungi (Basel)">
        <title>Virulence traits and population genomics of the black yeast Aureobasidium melanogenum.</title>
        <authorList>
            <person name="Cernosa A."/>
            <person name="Sun X."/>
            <person name="Gostincar C."/>
            <person name="Fang C."/>
            <person name="Gunde-Cimerman N."/>
            <person name="Song Z."/>
        </authorList>
    </citation>
    <scope>NUCLEOTIDE SEQUENCE</scope>
    <source>
        <strain evidence="3">EXF-9298</strain>
    </source>
</reference>
<dbReference type="SUPFAM" id="SSF53474">
    <property type="entry name" value="alpha/beta-Hydrolases"/>
    <property type="match status" value="1"/>
</dbReference>
<evidence type="ECO:0000313" key="4">
    <source>
        <dbReference type="Proteomes" id="UP000729357"/>
    </source>
</evidence>
<gene>
    <name evidence="3" type="ORF">KCU98_g22782</name>
</gene>
<name>A0A9P8JGV8_AURME</name>
<protein>
    <submittedName>
        <fullName evidence="3">Polyketide synthase</fullName>
    </submittedName>
</protein>
<dbReference type="AlphaFoldDB" id="A0A9P8JGV8"/>
<evidence type="ECO:0000256" key="1">
    <source>
        <dbReference type="ARBA" id="ARBA00001957"/>
    </source>
</evidence>
<dbReference type="InterPro" id="IPR001031">
    <property type="entry name" value="Thioesterase"/>
</dbReference>
<dbReference type="Gene3D" id="3.40.50.1820">
    <property type="entry name" value="alpha/beta hydrolase"/>
    <property type="match status" value="1"/>
</dbReference>
<evidence type="ECO:0000313" key="3">
    <source>
        <dbReference type="EMBL" id="KAG9917299.1"/>
    </source>
</evidence>
<dbReference type="EMBL" id="JAHFXS010009148">
    <property type="protein sequence ID" value="KAG9917299.1"/>
    <property type="molecule type" value="Genomic_DNA"/>
</dbReference>
<dbReference type="Pfam" id="PF00975">
    <property type="entry name" value="Thioesterase"/>
    <property type="match status" value="1"/>
</dbReference>
<comment type="caution">
    <text evidence="3">The sequence shown here is derived from an EMBL/GenBank/DDBJ whole genome shotgun (WGS) entry which is preliminary data.</text>
</comment>
<keyword evidence="4" id="KW-1185">Reference proteome</keyword>
<feature type="non-terminal residue" evidence="3">
    <location>
        <position position="258"/>
    </location>
</feature>
<dbReference type="FunFam" id="3.40.50.1820:FF:000116">
    <property type="entry name" value="Sterigmatocystin biosynthesis polyketide synthase"/>
    <property type="match status" value="1"/>
</dbReference>
<feature type="non-terminal residue" evidence="3">
    <location>
        <position position="1"/>
    </location>
</feature>
<evidence type="ECO:0000259" key="2">
    <source>
        <dbReference type="Pfam" id="PF00975"/>
    </source>
</evidence>
<sequence length="258" mass="27978">AATSVLLQGNAKIATKKIFFLPDGSGSATSYVSIPNIGPDVAAFGLNCPFMKSPTDWTCGIETVSLLYLAEIKRRQPQGPYIIGGWSAGGVIAYAVAQALLANGEEVERLLLLDSPCPVNLAPLPQRLHVFFNEIGLLGTGDPSKTPKWLLPHFSAAIRSLSDYEPQPSLKPIKTYAIWCRDGVAGNPGDPRPPPAEEEDPAPMKWLLNHRTDFTDNGWAQLCGNEMKFGVMGGNHFTMMKEPHAQELGKLIQEGLQI</sequence>
<comment type="cofactor">
    <cofactor evidence="1">
        <name>pantetheine 4'-phosphate</name>
        <dbReference type="ChEBI" id="CHEBI:47942"/>
    </cofactor>
</comment>